<feature type="domain" description="Chromo" evidence="4">
    <location>
        <begin position="63"/>
        <end position="114"/>
    </location>
</feature>
<dbReference type="Pfam" id="PF00385">
    <property type="entry name" value="Chromo"/>
    <property type="match status" value="1"/>
</dbReference>
<feature type="region of interest" description="Disordered" evidence="3">
    <location>
        <begin position="360"/>
        <end position="408"/>
    </location>
</feature>
<dbReference type="GO" id="GO:0005694">
    <property type="term" value="C:chromosome"/>
    <property type="evidence" value="ECO:0007669"/>
    <property type="project" value="UniProtKB-ARBA"/>
</dbReference>
<dbReference type="Proteomes" id="UP001558652">
    <property type="component" value="Unassembled WGS sequence"/>
</dbReference>
<dbReference type="SMART" id="SM00298">
    <property type="entry name" value="CHROMO"/>
    <property type="match status" value="1"/>
</dbReference>
<dbReference type="InterPro" id="IPR016197">
    <property type="entry name" value="Chromo-like_dom_sf"/>
</dbReference>
<organism evidence="5 6">
    <name type="scientific">Ranatra chinensis</name>
    <dbReference type="NCBI Taxonomy" id="642074"/>
    <lineage>
        <taxon>Eukaryota</taxon>
        <taxon>Metazoa</taxon>
        <taxon>Ecdysozoa</taxon>
        <taxon>Arthropoda</taxon>
        <taxon>Hexapoda</taxon>
        <taxon>Insecta</taxon>
        <taxon>Pterygota</taxon>
        <taxon>Neoptera</taxon>
        <taxon>Paraneoptera</taxon>
        <taxon>Hemiptera</taxon>
        <taxon>Heteroptera</taxon>
        <taxon>Panheteroptera</taxon>
        <taxon>Nepomorpha</taxon>
        <taxon>Nepidae</taxon>
        <taxon>Ranatrinae</taxon>
        <taxon>Ranatra</taxon>
    </lineage>
</organism>
<protein>
    <recommendedName>
        <fullName evidence="4">Chromo domain-containing protein</fullName>
    </recommendedName>
</protein>
<dbReference type="InterPro" id="IPR023780">
    <property type="entry name" value="Chromo_domain"/>
</dbReference>
<comment type="caution">
    <text evidence="5">The sequence shown here is derived from an EMBL/GenBank/DDBJ whole genome shotgun (WGS) entry which is preliminary data.</text>
</comment>
<dbReference type="PROSITE" id="PS50013">
    <property type="entry name" value="CHROMO_2"/>
    <property type="match status" value="1"/>
</dbReference>
<feature type="region of interest" description="Disordered" evidence="3">
    <location>
        <begin position="34"/>
        <end position="58"/>
    </location>
</feature>
<dbReference type="InterPro" id="IPR017984">
    <property type="entry name" value="Chromo_dom_subgr"/>
</dbReference>
<dbReference type="EMBL" id="JBFDAA010000004">
    <property type="protein sequence ID" value="KAL1137789.1"/>
    <property type="molecule type" value="Genomic_DNA"/>
</dbReference>
<evidence type="ECO:0000256" key="1">
    <source>
        <dbReference type="ARBA" id="ARBA00004123"/>
    </source>
</evidence>
<feature type="compositionally biased region" description="Polar residues" evidence="3">
    <location>
        <begin position="230"/>
        <end position="246"/>
    </location>
</feature>
<feature type="region of interest" description="Disordered" evidence="3">
    <location>
        <begin position="122"/>
        <end position="147"/>
    </location>
</feature>
<dbReference type="SUPFAM" id="SSF54160">
    <property type="entry name" value="Chromo domain-like"/>
    <property type="match status" value="1"/>
</dbReference>
<evidence type="ECO:0000313" key="6">
    <source>
        <dbReference type="Proteomes" id="UP001558652"/>
    </source>
</evidence>
<dbReference type="PANTHER" id="PTHR22812">
    <property type="entry name" value="CHROMOBOX PROTEIN"/>
    <property type="match status" value="1"/>
</dbReference>
<dbReference type="GO" id="GO:0005634">
    <property type="term" value="C:nucleus"/>
    <property type="evidence" value="ECO:0007669"/>
    <property type="project" value="UniProtKB-SubCell"/>
</dbReference>
<proteinExistence type="predicted"/>
<keyword evidence="2" id="KW-0539">Nucleus</keyword>
<sequence>MRKFVQRDHLGEIKEIRSSGIMKKKLKEDIENIRNQLEDGDSSQEKEPEGQEGGEMVLQEEEFVVEKIVSRRFNPRKKQYEYLIKWEGYPSEQNTWEPAENMEACQHLLKAFEESLTKQSIVTTTTNPSRKTDNTQAGPSGLNSFGRPVRYSKQKALNQVKAWCGSIKPDDVELDMKRKFGGTDSDEEDPATKRIKMELESDSEDSLMGGNFMYTKGGNSGIVKRGRGRVSQSKQQNTISNGTDSTDNLAAALGLESSGDEGDPNKTKSTLALLNQKSMVKKVSSLSPANQQVLVANAKGVVKIDPSQVPNLTSGVYIMSNKSGIIKLDSVSPSKALSMKQGTPVKQAPPSPKGGVIMLKNHGPGTQKSGIVRKNPGILKSGVTSRGPGRPPNPRPSGTIRIENPNTR</sequence>
<accession>A0ABD0ZCH6</accession>
<dbReference type="InterPro" id="IPR000953">
    <property type="entry name" value="Chromo/chromo_shadow_dom"/>
</dbReference>
<dbReference type="InterPro" id="IPR051219">
    <property type="entry name" value="Heterochromatin_chromo-domain"/>
</dbReference>
<name>A0ABD0ZCH6_9HEMI</name>
<feature type="compositionally biased region" description="Polar residues" evidence="3">
    <location>
        <begin position="122"/>
        <end position="143"/>
    </location>
</feature>
<dbReference type="AlphaFoldDB" id="A0ABD0ZCH6"/>
<dbReference type="Gene3D" id="2.40.50.40">
    <property type="match status" value="1"/>
</dbReference>
<dbReference type="InterPro" id="IPR023779">
    <property type="entry name" value="Chromodomain_CS"/>
</dbReference>
<evidence type="ECO:0000256" key="3">
    <source>
        <dbReference type="SAM" id="MobiDB-lite"/>
    </source>
</evidence>
<comment type="subcellular location">
    <subcellularLocation>
        <location evidence="1">Nucleus</location>
    </subcellularLocation>
</comment>
<dbReference type="PRINTS" id="PR00504">
    <property type="entry name" value="CHROMODOMAIN"/>
</dbReference>
<evidence type="ECO:0000313" key="5">
    <source>
        <dbReference type="EMBL" id="KAL1137789.1"/>
    </source>
</evidence>
<evidence type="ECO:0000256" key="2">
    <source>
        <dbReference type="ARBA" id="ARBA00023242"/>
    </source>
</evidence>
<feature type="region of interest" description="Disordered" evidence="3">
    <location>
        <begin position="214"/>
        <end position="246"/>
    </location>
</feature>
<reference evidence="5 6" key="1">
    <citation type="submission" date="2024-07" db="EMBL/GenBank/DDBJ databases">
        <title>Chromosome-level genome assembly of the water stick insect Ranatra chinensis (Heteroptera: Nepidae).</title>
        <authorList>
            <person name="Liu X."/>
        </authorList>
    </citation>
    <scope>NUCLEOTIDE SEQUENCE [LARGE SCALE GENOMIC DNA]</scope>
    <source>
        <strain evidence="5">Cailab_2021Rc</strain>
        <tissue evidence="5">Muscle</tissue>
    </source>
</reference>
<evidence type="ECO:0000259" key="4">
    <source>
        <dbReference type="PROSITE" id="PS50013"/>
    </source>
</evidence>
<dbReference type="PROSITE" id="PS00598">
    <property type="entry name" value="CHROMO_1"/>
    <property type="match status" value="1"/>
</dbReference>
<gene>
    <name evidence="5" type="ORF">AAG570_009485</name>
</gene>
<keyword evidence="6" id="KW-1185">Reference proteome</keyword>